<dbReference type="Proteomes" id="UP001342314">
    <property type="component" value="Unassembled WGS sequence"/>
</dbReference>
<feature type="region of interest" description="Disordered" evidence="1">
    <location>
        <begin position="321"/>
        <end position="343"/>
    </location>
</feature>
<feature type="region of interest" description="Disordered" evidence="1">
    <location>
        <begin position="609"/>
        <end position="710"/>
    </location>
</feature>
<dbReference type="AlphaFoldDB" id="A0AAV5GFQ7"/>
<gene>
    <name evidence="2" type="ORF">Rhopal_001919-T1</name>
</gene>
<keyword evidence="3" id="KW-1185">Reference proteome</keyword>
<name>A0AAV5GFQ7_9BASI</name>
<dbReference type="EMBL" id="BQKY01000004">
    <property type="protein sequence ID" value="GJN88948.1"/>
    <property type="molecule type" value="Genomic_DNA"/>
</dbReference>
<comment type="caution">
    <text evidence="2">The sequence shown here is derived from an EMBL/GenBank/DDBJ whole genome shotgun (WGS) entry which is preliminary data.</text>
</comment>
<evidence type="ECO:0000256" key="1">
    <source>
        <dbReference type="SAM" id="MobiDB-lite"/>
    </source>
</evidence>
<feature type="compositionally biased region" description="Low complexity" evidence="1">
    <location>
        <begin position="321"/>
        <end position="334"/>
    </location>
</feature>
<dbReference type="InterPro" id="IPR032675">
    <property type="entry name" value="LRR_dom_sf"/>
</dbReference>
<organism evidence="2 3">
    <name type="scientific">Rhodotorula paludigena</name>
    <dbReference type="NCBI Taxonomy" id="86838"/>
    <lineage>
        <taxon>Eukaryota</taxon>
        <taxon>Fungi</taxon>
        <taxon>Dikarya</taxon>
        <taxon>Basidiomycota</taxon>
        <taxon>Pucciniomycotina</taxon>
        <taxon>Microbotryomycetes</taxon>
        <taxon>Sporidiobolales</taxon>
        <taxon>Sporidiobolaceae</taxon>
        <taxon>Rhodotorula</taxon>
    </lineage>
</organism>
<evidence type="ECO:0000313" key="2">
    <source>
        <dbReference type="EMBL" id="GJN88948.1"/>
    </source>
</evidence>
<feature type="compositionally biased region" description="Low complexity" evidence="1">
    <location>
        <begin position="609"/>
        <end position="622"/>
    </location>
</feature>
<dbReference type="Gene3D" id="3.80.10.10">
    <property type="entry name" value="Ribonuclease Inhibitor"/>
    <property type="match status" value="1"/>
</dbReference>
<feature type="compositionally biased region" description="Basic and acidic residues" evidence="1">
    <location>
        <begin position="21"/>
        <end position="44"/>
    </location>
</feature>
<sequence>MTALEHAYRPRAPTRQELQAEAERAREGRQRRAERDQREHERLETRKHRLHYSAHAGIAYKDYTLGRLAPVKSRAALDAEAYAARDPPRESGTLDAVPRLADCCLAVLVDRWGEPGLLDALDPVRGCGYAAKLLDRLEHATGLDHLPFQTWLDVSYRYVAGVPSKRRTYRGLCVSDRGELAVLKEVNEEAVHRFMQESAFGSMSSSSSRFAPAFFLAFLDLSGTASFSDDDIYKLRDPLSHFLAVLRLDGTGVTDGGLVWIARAAKDRPQYAHLQVLSLRGLRGVTNEGVGKLSHINLRLIDVRQTMCSTALRGHLNQSLLTSAPSSNAPSSSSRTHFWRHPRPDRSDLAPSLSLALEAQLFDPSNFSPSRMLSTLHYLAQIESAPPGASKRAIAAQRALSKPLGVHLTSLTRAAAVDPTRTAPKPDRTAEELYTAQLALSYGAKHAAHHAAFGAVTSTVALSRKAIQEEGRRETDKGAAFRARDDGVAAGQWVGPGEPGGAAGAGAKRRTTLWDAGTRKLSGAGAKTVQSEREPFSDSEGEADKDALQAAREADELRAWEEQSAAGSFYRRERPVARGPRAFVDPPVSELMLIRHPPCVPPWEERAAPPVAVQAEQASAQAVGGGAGSLLKKRKRPSFDGAAPQRPAARPSPASDRPAPPSLSSSPAAPAPQPRSSHTLYTARSAPKNIVKTAPTLPKRSALSAFRTKK</sequence>
<evidence type="ECO:0000313" key="3">
    <source>
        <dbReference type="Proteomes" id="UP001342314"/>
    </source>
</evidence>
<accession>A0AAV5GFQ7</accession>
<proteinExistence type="predicted"/>
<feature type="compositionally biased region" description="Low complexity" evidence="1">
    <location>
        <begin position="642"/>
        <end position="668"/>
    </location>
</feature>
<reference evidence="2 3" key="1">
    <citation type="submission" date="2021-12" db="EMBL/GenBank/DDBJ databases">
        <title>High titer production of polyol ester of fatty acids by Rhodotorula paludigena BS15 towards product separation-free biomass refinery.</title>
        <authorList>
            <person name="Mano J."/>
            <person name="Ono H."/>
            <person name="Tanaka T."/>
            <person name="Naito K."/>
            <person name="Sushida H."/>
            <person name="Ike M."/>
            <person name="Tokuyasu K."/>
            <person name="Kitaoka M."/>
        </authorList>
    </citation>
    <scope>NUCLEOTIDE SEQUENCE [LARGE SCALE GENOMIC DNA]</scope>
    <source>
        <strain evidence="2 3">BS15</strain>
    </source>
</reference>
<feature type="region of interest" description="Disordered" evidence="1">
    <location>
        <begin position="489"/>
        <end position="508"/>
    </location>
</feature>
<dbReference type="SUPFAM" id="SSF52047">
    <property type="entry name" value="RNI-like"/>
    <property type="match status" value="1"/>
</dbReference>
<feature type="compositionally biased region" description="Basic and acidic residues" evidence="1">
    <location>
        <begin position="530"/>
        <end position="559"/>
    </location>
</feature>
<feature type="region of interest" description="Disordered" evidence="1">
    <location>
        <begin position="519"/>
        <end position="559"/>
    </location>
</feature>
<protein>
    <submittedName>
        <fullName evidence="2">Uncharacterized protein</fullName>
    </submittedName>
</protein>
<feature type="region of interest" description="Disordered" evidence="1">
    <location>
        <begin position="1"/>
        <end position="45"/>
    </location>
</feature>